<dbReference type="NCBIfam" id="TIGR03604">
    <property type="entry name" value="TOMM_cyclo_SagD"/>
    <property type="match status" value="1"/>
</dbReference>
<gene>
    <name evidence="2" type="ORF">NCTC5386_01529</name>
</gene>
<evidence type="ECO:0000313" key="3">
    <source>
        <dbReference type="Proteomes" id="UP000394068"/>
    </source>
</evidence>
<dbReference type="Gene3D" id="3.30.1330.230">
    <property type="match status" value="1"/>
</dbReference>
<feature type="domain" description="YcaO" evidence="1">
    <location>
        <begin position="189"/>
        <end position="578"/>
    </location>
</feature>
<dbReference type="PANTHER" id="PTHR37809:SF1">
    <property type="entry name" value="RIBOSOMAL PROTEIN S12 METHYLTHIOTRANSFERASE ACCESSORY FACTOR YCAO"/>
    <property type="match status" value="1"/>
</dbReference>
<organism evidence="2 3">
    <name type="scientific">Streptococcus pseudoporcinus</name>
    <dbReference type="NCBI Taxonomy" id="361101"/>
    <lineage>
        <taxon>Bacteria</taxon>
        <taxon>Bacillati</taxon>
        <taxon>Bacillota</taxon>
        <taxon>Bacilli</taxon>
        <taxon>Lactobacillales</taxon>
        <taxon>Streptococcaceae</taxon>
        <taxon>Streptococcus</taxon>
    </lineage>
</organism>
<dbReference type="InterPro" id="IPR027624">
    <property type="entry name" value="TOMM_cyclo_SagD"/>
</dbReference>
<dbReference type="AlphaFoldDB" id="A0A4U9XUV5"/>
<dbReference type="InterPro" id="IPR003776">
    <property type="entry name" value="YcaO-like_dom"/>
</dbReference>
<protein>
    <submittedName>
        <fullName evidence="2">Bacteriocin biosynthesis docking scaffold, SagD family</fullName>
    </submittedName>
</protein>
<reference evidence="2 3" key="1">
    <citation type="submission" date="2019-05" db="EMBL/GenBank/DDBJ databases">
        <authorList>
            <consortium name="Pathogen Informatics"/>
        </authorList>
    </citation>
    <scope>NUCLEOTIDE SEQUENCE [LARGE SCALE GENOMIC DNA]</scope>
    <source>
        <strain evidence="2 3">NCTC5386</strain>
    </source>
</reference>
<dbReference type="PANTHER" id="PTHR37809">
    <property type="entry name" value="RIBOSOMAL PROTEIN S12 METHYLTHIOTRANSFERASE ACCESSORY FACTOR YCAO"/>
    <property type="match status" value="1"/>
</dbReference>
<proteinExistence type="predicted"/>
<accession>A0A4U9XUV5</accession>
<evidence type="ECO:0000313" key="2">
    <source>
        <dbReference type="EMBL" id="VTS16986.1"/>
    </source>
</evidence>
<dbReference type="RefSeq" id="WP_077353871.1">
    <property type="nucleotide sequence ID" value="NZ_CABEHT010000001.1"/>
</dbReference>
<dbReference type="Gene3D" id="3.30.160.660">
    <property type="match status" value="1"/>
</dbReference>
<sequence length="578" mass="67376">MFVFDYFDKVLISYFRHNNDRKCCANCIRRRFLNSRKDRQYLIHDNNFQFSTDFVSEQLSWIIESIWAILELDECLIDFNNRRKVLILDKMTLQLETVYCNSFPDCESCGTLPVDSLSNAHNLGEVFKKLLSTPLQLRSKSSVEFGQQLENLVLEKNVGIITCLLDYYEGTFPNAVAMLPLENGKDEPGTGRTSSLVKSRAVAMLEAMERYAGFRPRGKKTIIYESYNSLKEKGLPVINPYELILNENSLSNIGTTANSKFKFENNKSYHWVYGYDVLNEEPILLPETYIYYGLTLKSKEYNSEIFVYEVSNGCATGSNILESSYFGLLEVIERDNFLTAWYTDRDITEIIYTDVVYNSELEESLKNFFFKYSDFDLHFFDISTELSAITILCTIERKIPDKKKMNFMCAAASDFNIEEAMNRALHEITSIFYGLEKRFEEEYEEISYKSNDMTLIHTMDDHSLVYGCYDKLSEIRFREQATSQRKISDYLRDYNSINNCYEVLLQELRALNKKILIFDQTTEEMRQVGLFCTKTVVPGLLPMTFGYNNLRVSKERIEELEKCTGRKLELTFLAHPFP</sequence>
<evidence type="ECO:0000259" key="1">
    <source>
        <dbReference type="PROSITE" id="PS51664"/>
    </source>
</evidence>
<dbReference type="Gene3D" id="3.30.40.250">
    <property type="match status" value="1"/>
</dbReference>
<dbReference type="EMBL" id="CABEHT010000001">
    <property type="protein sequence ID" value="VTS16986.1"/>
    <property type="molecule type" value="Genomic_DNA"/>
</dbReference>
<name>A0A4U9XUV5_9STRE</name>
<dbReference type="PROSITE" id="PS51664">
    <property type="entry name" value="YCAO"/>
    <property type="match status" value="1"/>
</dbReference>
<dbReference type="Proteomes" id="UP000394068">
    <property type="component" value="Unassembled WGS sequence"/>
</dbReference>
<dbReference type="Pfam" id="PF02624">
    <property type="entry name" value="YcaO"/>
    <property type="match status" value="1"/>
</dbReference>